<accession>A0A6N7XML9</accession>
<feature type="transmembrane region" description="Helical" evidence="1">
    <location>
        <begin position="15"/>
        <end position="34"/>
    </location>
</feature>
<dbReference type="InterPro" id="IPR000160">
    <property type="entry name" value="GGDEF_dom"/>
</dbReference>
<evidence type="ECO:0000313" key="3">
    <source>
        <dbReference type="EMBL" id="MSU03341.1"/>
    </source>
</evidence>
<dbReference type="NCBIfam" id="TIGR00254">
    <property type="entry name" value="GGDEF"/>
    <property type="match status" value="1"/>
</dbReference>
<comment type="caution">
    <text evidence="3">The sequence shown here is derived from an EMBL/GenBank/DDBJ whole genome shotgun (WGS) entry which is preliminary data.</text>
</comment>
<dbReference type="AlphaFoldDB" id="A0A6N7XML9"/>
<feature type="transmembrane region" description="Helical" evidence="1">
    <location>
        <begin position="210"/>
        <end position="232"/>
    </location>
</feature>
<feature type="domain" description="GGDEF" evidence="2">
    <location>
        <begin position="279"/>
        <end position="415"/>
    </location>
</feature>
<dbReference type="InterPro" id="IPR050469">
    <property type="entry name" value="Diguanylate_Cyclase"/>
</dbReference>
<dbReference type="PANTHER" id="PTHR45138">
    <property type="entry name" value="REGULATORY COMPONENTS OF SENSORY TRANSDUCTION SYSTEM"/>
    <property type="match status" value="1"/>
</dbReference>
<protein>
    <submittedName>
        <fullName evidence="3">GGDEF domain-containing protein</fullName>
    </submittedName>
</protein>
<dbReference type="FunFam" id="3.30.70.270:FF:000001">
    <property type="entry name" value="Diguanylate cyclase domain protein"/>
    <property type="match status" value="1"/>
</dbReference>
<dbReference type="PROSITE" id="PS50887">
    <property type="entry name" value="GGDEF"/>
    <property type="match status" value="1"/>
</dbReference>
<dbReference type="GO" id="GO:0005886">
    <property type="term" value="C:plasma membrane"/>
    <property type="evidence" value="ECO:0007669"/>
    <property type="project" value="TreeGrafter"/>
</dbReference>
<gene>
    <name evidence="3" type="ORF">FYJ83_17935</name>
</gene>
<keyword evidence="4" id="KW-1185">Reference proteome</keyword>
<evidence type="ECO:0000259" key="2">
    <source>
        <dbReference type="PROSITE" id="PS50887"/>
    </source>
</evidence>
<dbReference type="PANTHER" id="PTHR45138:SF9">
    <property type="entry name" value="DIGUANYLATE CYCLASE DGCM-RELATED"/>
    <property type="match status" value="1"/>
</dbReference>
<dbReference type="GO" id="GO:1902201">
    <property type="term" value="P:negative regulation of bacterial-type flagellum-dependent cell motility"/>
    <property type="evidence" value="ECO:0007669"/>
    <property type="project" value="TreeGrafter"/>
</dbReference>
<keyword evidence="1" id="KW-0812">Transmembrane</keyword>
<dbReference type="InterPro" id="IPR043128">
    <property type="entry name" value="Rev_trsase/Diguanyl_cyclase"/>
</dbReference>
<dbReference type="SUPFAM" id="SSF55073">
    <property type="entry name" value="Nucleotide cyclase"/>
    <property type="match status" value="1"/>
</dbReference>
<dbReference type="GO" id="GO:0043709">
    <property type="term" value="P:cell adhesion involved in single-species biofilm formation"/>
    <property type="evidence" value="ECO:0007669"/>
    <property type="project" value="TreeGrafter"/>
</dbReference>
<organism evidence="3 4">
    <name type="scientific">Tissierella pigra</name>
    <dbReference type="NCBI Taxonomy" id="2607614"/>
    <lineage>
        <taxon>Bacteria</taxon>
        <taxon>Bacillati</taxon>
        <taxon>Bacillota</taxon>
        <taxon>Tissierellia</taxon>
        <taxon>Tissierellales</taxon>
        <taxon>Tissierellaceae</taxon>
        <taxon>Tissierella</taxon>
    </lineage>
</organism>
<dbReference type="EMBL" id="VUNQ01000066">
    <property type="protein sequence ID" value="MSU03341.1"/>
    <property type="molecule type" value="Genomic_DNA"/>
</dbReference>
<evidence type="ECO:0000313" key="4">
    <source>
        <dbReference type="Proteomes" id="UP000469523"/>
    </source>
</evidence>
<dbReference type="CDD" id="cd01949">
    <property type="entry name" value="GGDEF"/>
    <property type="match status" value="1"/>
</dbReference>
<dbReference type="Pfam" id="PF00990">
    <property type="entry name" value="GGDEF"/>
    <property type="match status" value="1"/>
</dbReference>
<dbReference type="GO" id="GO:0052621">
    <property type="term" value="F:diguanylate cyclase activity"/>
    <property type="evidence" value="ECO:0007669"/>
    <property type="project" value="TreeGrafter"/>
</dbReference>
<sequence>MANHTSKGKYYDIKIYFKAIMILWICTLVCLMFYSNNKINYYVKEQVGNRVTILATYIANSLELTDEDILYLKSLSFEELLKNEINQKFQDSAKSIKDNLDYKHIYLTARLDKGEIKDNNNIIYILDTAETKINDFRDGDYYKGSPRYGMSDDLFEEVEKTKIPSYRVFKTKLSEHICAYAPFYTTEGNYVGLIGLKVSLNLLESISSNYMNIIVLFIVINLIIGSIAFFMYRHMNSVCGQLESQKHISEIDDLTCVFNRRKFNEILQSLWRNAKENREELSLALIDLDYFKEFNDNYGHIAGDTLLRDIGSVLKRRTKPFNGYVCRYGGDEFVILFPQLDLYQSEKVANEILEEVNSLKLIHEYSPIDNHQTVSIGIASTIPTNEMDPYDLLKDADNALYLSKRYGRNRVSISK</sequence>
<dbReference type="RefSeq" id="WP_154442901.1">
    <property type="nucleotide sequence ID" value="NZ_JAHLPJ010000001.1"/>
</dbReference>
<name>A0A6N7XML9_9FIRM</name>
<dbReference type="SMART" id="SM00267">
    <property type="entry name" value="GGDEF"/>
    <property type="match status" value="1"/>
</dbReference>
<dbReference type="InterPro" id="IPR029787">
    <property type="entry name" value="Nucleotide_cyclase"/>
</dbReference>
<evidence type="ECO:0000256" key="1">
    <source>
        <dbReference type="SAM" id="Phobius"/>
    </source>
</evidence>
<reference evidence="3 4" key="1">
    <citation type="submission" date="2019-09" db="EMBL/GenBank/DDBJ databases">
        <title>In-depth cultivation of the pig gut microbiome towards novel bacterial diversity and tailored functional studies.</title>
        <authorList>
            <person name="Wylensek D."/>
            <person name="Hitch T.C.A."/>
            <person name="Clavel T."/>
        </authorList>
    </citation>
    <scope>NUCLEOTIDE SEQUENCE [LARGE SCALE GENOMIC DNA]</scope>
    <source>
        <strain evidence="3 4">WCA3-693-APC-4?</strain>
    </source>
</reference>
<keyword evidence="1" id="KW-1133">Transmembrane helix</keyword>
<proteinExistence type="predicted"/>
<keyword evidence="1" id="KW-0472">Membrane</keyword>
<dbReference type="Proteomes" id="UP000469523">
    <property type="component" value="Unassembled WGS sequence"/>
</dbReference>
<dbReference type="Gene3D" id="3.30.70.270">
    <property type="match status" value="1"/>
</dbReference>